<evidence type="ECO:0000256" key="1">
    <source>
        <dbReference type="ARBA" id="ARBA00022664"/>
    </source>
</evidence>
<dbReference type="PROSITE" id="PS50878">
    <property type="entry name" value="RT_POL"/>
    <property type="match status" value="1"/>
</dbReference>
<dbReference type="InterPro" id="IPR043128">
    <property type="entry name" value="Rev_trsase/Diguanyl_cyclase"/>
</dbReference>
<keyword evidence="2" id="KW-0479">Metal-binding</keyword>
<dbReference type="Gene3D" id="2.40.70.10">
    <property type="entry name" value="Acid Proteases"/>
    <property type="match status" value="1"/>
</dbReference>
<dbReference type="GO" id="GO:0008270">
    <property type="term" value="F:zinc ion binding"/>
    <property type="evidence" value="ECO:0007669"/>
    <property type="project" value="UniProtKB-KW"/>
</dbReference>
<dbReference type="EMBL" id="NHYE01004506">
    <property type="protein sequence ID" value="PPQ84232.1"/>
    <property type="molecule type" value="Genomic_DNA"/>
</dbReference>
<sequence length="1130" mass="127732">MPLTRAMDKRTENSFSPLQTLDDPSAPSTSEPPAVAHPSNNSDIESHVFTREQPPHLNSSHSRGRSLTRPLHCSRSHHRQRTQSPCCLPSRGPSPRSHDQNGFHPTAPTAYDWLTAMRDQQAFIRNQQLLQARQNRDMLASFQASIQTQLAASVRPTAVPPAAPAVPVPTASKMKLADPDRFEGDPQDIERFLNSVTNIFMAQPAAARWSDNLYRDLREGRFTFTTWEAFEDRFRETFGNPYAKKEAQQKLMSIIQGQQSAEDFFIEFDNLRHEADMGEEASVFAVCQAARPALIEAAARRDPEPTTYLKWKTAILQADQQARHNSTRHSLLPSAPPRFPLSRLNFRHRTSPSSTVASTGSVKPSYSQPSENVNPSSSTTSRPSTSSQPPTTRKCWGCGDFGHYSKDCKKKKFNDRMRAVLEHIDGLDDAYETLTTNAETIRKFAVEEPESNSEEGEIRRVNGTSSSDMICVDTLHQHATPSLQIVPPPFKHHPATCVEVPDREAHKNRTRNPTANGELLYSVHDEPPPPPSHVHAPSPSIPCMHKLRVPAEQKVLEQIRCLPSSSPKIKDILVRWAHAGRQPEIDDSLIRSILFLDEHLSLQILRQLKEPKAQLQGVGVGDYKDWSLVLPIHLSSLDGRIEVLEKEGLVDCGASGRSRGYIDNKFVDDRNLPTTSLPHPIAVYNVDGSLNRDGAITRTCTFDMRIGDHAERIEFRVTNTGSSNVILGLGWLGHHNPLVDWKLGKLFFTRCPIECGIDAPSATPLVSHPCNLLEDKTHNLTSPTNAGPDVENIRCTREDPCPTDDEVEAEWWEILCHELHGNSESMLCVDLNARSVADPTDPWDFAPIFAKAEFDQLPPKRPWDHAIKLKPDAKPISSKIYPLSRAEQVELDRFIEEHLLSGRIRPSKSPIASPFFFVKKKDGSLRPVQDYRRLNDMTVKNRYPLLLVSELMDKLKGAKYFTKLDIRWGYNNIRIKEGDEHKAAFITNRGLFEPLVMFFGLMNSPVTFQNMMNDLFRELLLTGHVIIYMDDILIFSDDLTTHCILTRQVLKVLEDNKLYLKPEKCVFEALEVKYLGVIVSHGCLKMDPKKVDAVSNWPKPHNKKDVQQFLEFVNFQYFTALHRIRSIPIR</sequence>
<evidence type="ECO:0000256" key="2">
    <source>
        <dbReference type="PROSITE-ProRule" id="PRU00047"/>
    </source>
</evidence>
<dbReference type="Gene3D" id="3.10.10.10">
    <property type="entry name" value="HIV Type 1 Reverse Transcriptase, subunit A, domain 1"/>
    <property type="match status" value="1"/>
</dbReference>
<dbReference type="Pfam" id="PF03732">
    <property type="entry name" value="Retrotrans_gag"/>
    <property type="match status" value="1"/>
</dbReference>
<dbReference type="Pfam" id="PF00078">
    <property type="entry name" value="RVT_1"/>
    <property type="match status" value="1"/>
</dbReference>
<dbReference type="CDD" id="cd01647">
    <property type="entry name" value="RT_LTR"/>
    <property type="match status" value="1"/>
</dbReference>
<protein>
    <recommendedName>
        <fullName evidence="8">CCHC-type domain-containing protein</fullName>
    </recommendedName>
</protein>
<feature type="domain" description="CCHC-type" evidence="4">
    <location>
        <begin position="393"/>
        <end position="410"/>
    </location>
</feature>
<dbReference type="SMART" id="SM00343">
    <property type="entry name" value="ZnF_C2HC"/>
    <property type="match status" value="1"/>
</dbReference>
<dbReference type="InterPro" id="IPR001878">
    <property type="entry name" value="Znf_CCHC"/>
</dbReference>
<feature type="domain" description="Reverse transcriptase" evidence="5">
    <location>
        <begin position="899"/>
        <end position="1079"/>
    </location>
</feature>
<dbReference type="GO" id="GO:0006397">
    <property type="term" value="P:mRNA processing"/>
    <property type="evidence" value="ECO:0007669"/>
    <property type="project" value="UniProtKB-KW"/>
</dbReference>
<keyword evidence="2" id="KW-0863">Zinc-finger</keyword>
<dbReference type="InterPro" id="IPR036875">
    <property type="entry name" value="Znf_CCHC_sf"/>
</dbReference>
<feature type="compositionally biased region" description="Polar residues" evidence="3">
    <location>
        <begin position="351"/>
        <end position="374"/>
    </location>
</feature>
<keyword evidence="7" id="KW-1185">Reference proteome</keyword>
<evidence type="ECO:0000313" key="7">
    <source>
        <dbReference type="Proteomes" id="UP000284706"/>
    </source>
</evidence>
<feature type="compositionally biased region" description="Basic residues" evidence="3">
    <location>
        <begin position="62"/>
        <end position="81"/>
    </location>
</feature>
<evidence type="ECO:0000259" key="5">
    <source>
        <dbReference type="PROSITE" id="PS50878"/>
    </source>
</evidence>
<dbReference type="STRING" id="231916.A0A409X0I1"/>
<dbReference type="Proteomes" id="UP000284706">
    <property type="component" value="Unassembled WGS sequence"/>
</dbReference>
<dbReference type="InterPro" id="IPR000477">
    <property type="entry name" value="RT_dom"/>
</dbReference>
<feature type="region of interest" description="Disordered" evidence="3">
    <location>
        <begin position="319"/>
        <end position="392"/>
    </location>
</feature>
<dbReference type="SUPFAM" id="SSF57756">
    <property type="entry name" value="Retrovirus zinc finger-like domains"/>
    <property type="match status" value="1"/>
</dbReference>
<organism evidence="6 7">
    <name type="scientific">Gymnopilus dilepis</name>
    <dbReference type="NCBI Taxonomy" id="231916"/>
    <lineage>
        <taxon>Eukaryota</taxon>
        <taxon>Fungi</taxon>
        <taxon>Dikarya</taxon>
        <taxon>Basidiomycota</taxon>
        <taxon>Agaricomycotina</taxon>
        <taxon>Agaricomycetes</taxon>
        <taxon>Agaricomycetidae</taxon>
        <taxon>Agaricales</taxon>
        <taxon>Agaricineae</taxon>
        <taxon>Hymenogastraceae</taxon>
        <taxon>Gymnopilus</taxon>
    </lineage>
</organism>
<feature type="compositionally biased region" description="Basic and acidic residues" evidence="3">
    <location>
        <begin position="44"/>
        <end position="54"/>
    </location>
</feature>
<proteinExistence type="predicted"/>
<feature type="region of interest" description="Disordered" evidence="3">
    <location>
        <begin position="1"/>
        <end position="106"/>
    </location>
</feature>
<evidence type="ECO:0008006" key="8">
    <source>
        <dbReference type="Google" id="ProtNLM"/>
    </source>
</evidence>
<feature type="compositionally biased region" description="Basic and acidic residues" evidence="3">
    <location>
        <begin position="1"/>
        <end position="12"/>
    </location>
</feature>
<feature type="compositionally biased region" description="Low complexity" evidence="3">
    <location>
        <begin position="375"/>
        <end position="392"/>
    </location>
</feature>
<dbReference type="InterPro" id="IPR005162">
    <property type="entry name" value="Retrotrans_gag_dom"/>
</dbReference>
<reference evidence="6 7" key="1">
    <citation type="journal article" date="2018" name="Evol. Lett.">
        <title>Horizontal gene cluster transfer increased hallucinogenic mushroom diversity.</title>
        <authorList>
            <person name="Reynolds H.T."/>
            <person name="Vijayakumar V."/>
            <person name="Gluck-Thaler E."/>
            <person name="Korotkin H.B."/>
            <person name="Matheny P.B."/>
            <person name="Slot J.C."/>
        </authorList>
    </citation>
    <scope>NUCLEOTIDE SEQUENCE [LARGE SCALE GENOMIC DNA]</scope>
    <source>
        <strain evidence="6 7">SRW20</strain>
    </source>
</reference>
<dbReference type="Gene3D" id="3.30.70.270">
    <property type="match status" value="1"/>
</dbReference>
<dbReference type="PROSITE" id="PS50158">
    <property type="entry name" value="ZF_CCHC"/>
    <property type="match status" value="1"/>
</dbReference>
<dbReference type="InterPro" id="IPR043502">
    <property type="entry name" value="DNA/RNA_pol_sf"/>
</dbReference>
<name>A0A409X0I1_9AGAR</name>
<evidence type="ECO:0000259" key="4">
    <source>
        <dbReference type="PROSITE" id="PS50158"/>
    </source>
</evidence>
<evidence type="ECO:0000313" key="6">
    <source>
        <dbReference type="EMBL" id="PPQ84232.1"/>
    </source>
</evidence>
<dbReference type="InterPro" id="IPR021109">
    <property type="entry name" value="Peptidase_aspartic_dom_sf"/>
</dbReference>
<feature type="non-terminal residue" evidence="6">
    <location>
        <position position="1130"/>
    </location>
</feature>
<dbReference type="PANTHER" id="PTHR15503:SF22">
    <property type="entry name" value="TRANSPOSON TY3-I GAG POLYPROTEIN"/>
    <property type="match status" value="1"/>
</dbReference>
<dbReference type="PANTHER" id="PTHR15503">
    <property type="entry name" value="LDOC1 RELATED"/>
    <property type="match status" value="1"/>
</dbReference>
<dbReference type="OrthoDB" id="3250101at2759"/>
<evidence type="ECO:0000256" key="3">
    <source>
        <dbReference type="SAM" id="MobiDB-lite"/>
    </source>
</evidence>
<comment type="caution">
    <text evidence="6">The sequence shown here is derived from an EMBL/GenBank/DDBJ whole genome shotgun (WGS) entry which is preliminary data.</text>
</comment>
<dbReference type="InterPro" id="IPR032567">
    <property type="entry name" value="RTL1-rel"/>
</dbReference>
<dbReference type="GO" id="GO:0003676">
    <property type="term" value="F:nucleic acid binding"/>
    <property type="evidence" value="ECO:0007669"/>
    <property type="project" value="InterPro"/>
</dbReference>
<dbReference type="CDD" id="cd00303">
    <property type="entry name" value="retropepsin_like"/>
    <property type="match status" value="1"/>
</dbReference>
<keyword evidence="2" id="KW-0862">Zinc</keyword>
<dbReference type="AlphaFoldDB" id="A0A409X0I1"/>
<keyword evidence="1" id="KW-0507">mRNA processing</keyword>
<dbReference type="SUPFAM" id="SSF56672">
    <property type="entry name" value="DNA/RNA polymerases"/>
    <property type="match status" value="1"/>
</dbReference>
<gene>
    <name evidence="6" type="ORF">CVT26_013080</name>
</gene>
<dbReference type="InParanoid" id="A0A409X0I1"/>
<accession>A0A409X0I1</accession>